<dbReference type="PANTHER" id="PTHR23150:SF19">
    <property type="entry name" value="FORMYLGLYCINE-GENERATING ENZYME"/>
    <property type="match status" value="1"/>
</dbReference>
<dbReference type="InterPro" id="IPR005532">
    <property type="entry name" value="SUMF_dom"/>
</dbReference>
<dbReference type="RefSeq" id="WP_394832282.1">
    <property type="nucleotide sequence ID" value="NZ_CP089929.1"/>
</dbReference>
<dbReference type="PANTHER" id="PTHR23150">
    <property type="entry name" value="SULFATASE MODIFYING FACTOR 1, 2"/>
    <property type="match status" value="1"/>
</dbReference>
<evidence type="ECO:0000256" key="1">
    <source>
        <dbReference type="SAM" id="MobiDB-lite"/>
    </source>
</evidence>
<protein>
    <submittedName>
        <fullName evidence="3">Formylglycine-generating enzyme family protein</fullName>
    </submittedName>
</protein>
<dbReference type="Proteomes" id="UP001374803">
    <property type="component" value="Chromosome"/>
</dbReference>
<evidence type="ECO:0000259" key="2">
    <source>
        <dbReference type="Pfam" id="PF03781"/>
    </source>
</evidence>
<dbReference type="EMBL" id="CP089983">
    <property type="protein sequence ID" value="WXB02653.1"/>
    <property type="molecule type" value="Genomic_DNA"/>
</dbReference>
<keyword evidence="4" id="KW-1185">Reference proteome</keyword>
<feature type="compositionally biased region" description="Basic and acidic residues" evidence="1">
    <location>
        <begin position="97"/>
        <end position="109"/>
    </location>
</feature>
<dbReference type="SUPFAM" id="SSF56436">
    <property type="entry name" value="C-type lectin-like"/>
    <property type="match status" value="1"/>
</dbReference>
<feature type="region of interest" description="Disordered" evidence="1">
    <location>
        <begin position="91"/>
        <end position="117"/>
    </location>
</feature>
<sequence>MYSGLPPDWGASPTAGMVYVEGGEFVPGSMHGYADERPAGAVRVGGFFLDRTEVTNAQFAAFVVGTGYVTAAERRGGGAVFRQPTRAAIGEGPNPWWHDERGANWRHPDGPSSEVASRGNEPVVQLTLEDATAYAQWLGRRLPTEAEWELAARAGLTGEELDRAPTTREGRPGANFWQGEFPVENLAQDGYVGRAPVGCFPANGLGLYDMIGNVWEWTSDSYRGPHEPQEDAPEHASVELRVIKGGSYLCASNFCARHRATARHPQDAGLGAAHLGFRTAKSD</sequence>
<gene>
    <name evidence="3" type="ORF">LVJ94_37770</name>
</gene>
<dbReference type="Pfam" id="PF03781">
    <property type="entry name" value="FGE-sulfatase"/>
    <property type="match status" value="1"/>
</dbReference>
<dbReference type="InterPro" id="IPR016187">
    <property type="entry name" value="CTDL_fold"/>
</dbReference>
<proteinExistence type="predicted"/>
<evidence type="ECO:0000313" key="3">
    <source>
        <dbReference type="EMBL" id="WXB02653.1"/>
    </source>
</evidence>
<evidence type="ECO:0000313" key="4">
    <source>
        <dbReference type="Proteomes" id="UP001374803"/>
    </source>
</evidence>
<organism evidence="3 4">
    <name type="scientific">Pendulispora rubella</name>
    <dbReference type="NCBI Taxonomy" id="2741070"/>
    <lineage>
        <taxon>Bacteria</taxon>
        <taxon>Pseudomonadati</taxon>
        <taxon>Myxococcota</taxon>
        <taxon>Myxococcia</taxon>
        <taxon>Myxococcales</taxon>
        <taxon>Sorangiineae</taxon>
        <taxon>Pendulisporaceae</taxon>
        <taxon>Pendulispora</taxon>
    </lineage>
</organism>
<feature type="domain" description="Sulfatase-modifying factor enzyme-like" evidence="2">
    <location>
        <begin position="14"/>
        <end position="281"/>
    </location>
</feature>
<dbReference type="InterPro" id="IPR051043">
    <property type="entry name" value="Sulfatase_Mod_Factor_Kinase"/>
</dbReference>
<accession>A0ABZ2KY11</accession>
<dbReference type="InterPro" id="IPR042095">
    <property type="entry name" value="SUMF_sf"/>
</dbReference>
<dbReference type="Gene3D" id="3.90.1580.10">
    <property type="entry name" value="paralog of FGE (formylglycine-generating enzyme)"/>
    <property type="match status" value="1"/>
</dbReference>
<name>A0ABZ2KY11_9BACT</name>
<reference evidence="3" key="1">
    <citation type="submission" date="2021-12" db="EMBL/GenBank/DDBJ databases">
        <title>Discovery of the Pendulisporaceae a myxobacterial family with distinct sporulation behavior and unique specialized metabolism.</title>
        <authorList>
            <person name="Garcia R."/>
            <person name="Popoff A."/>
            <person name="Bader C.D."/>
            <person name="Loehr J."/>
            <person name="Walesch S."/>
            <person name="Walt C."/>
            <person name="Boldt J."/>
            <person name="Bunk B."/>
            <person name="Haeckl F.J.F.P.J."/>
            <person name="Gunesch A.P."/>
            <person name="Birkelbach J."/>
            <person name="Nuebel U."/>
            <person name="Pietschmann T."/>
            <person name="Bach T."/>
            <person name="Mueller R."/>
        </authorList>
    </citation>
    <scope>NUCLEOTIDE SEQUENCE</scope>
    <source>
        <strain evidence="3">MSr11367</strain>
    </source>
</reference>